<name>A0ABQ4DBA1_9CELL</name>
<evidence type="ECO:0000313" key="3">
    <source>
        <dbReference type="Proteomes" id="UP000618382"/>
    </source>
</evidence>
<feature type="region of interest" description="Disordered" evidence="1">
    <location>
        <begin position="47"/>
        <end position="85"/>
    </location>
</feature>
<protein>
    <recommendedName>
        <fullName evidence="4">HNH endonuclease</fullName>
    </recommendedName>
</protein>
<feature type="compositionally biased region" description="Basic and acidic residues" evidence="1">
    <location>
        <begin position="47"/>
        <end position="59"/>
    </location>
</feature>
<accession>A0ABQ4DBA1</accession>
<gene>
    <name evidence="2" type="ORF">Col01nite_21670</name>
</gene>
<reference evidence="2 3" key="1">
    <citation type="submission" date="2021-01" db="EMBL/GenBank/DDBJ databases">
        <title>Whole genome shotgun sequence of Cellulomonas oligotrophica NBRC 109435.</title>
        <authorList>
            <person name="Komaki H."/>
            <person name="Tamura T."/>
        </authorList>
    </citation>
    <scope>NUCLEOTIDE SEQUENCE [LARGE SCALE GENOMIC DNA]</scope>
    <source>
        <strain evidence="2 3">NBRC 109435</strain>
    </source>
</reference>
<comment type="caution">
    <text evidence="2">The sequence shown here is derived from an EMBL/GenBank/DDBJ whole genome shotgun (WGS) entry which is preliminary data.</text>
</comment>
<dbReference type="EMBL" id="BONN01000005">
    <property type="protein sequence ID" value="GIG33008.1"/>
    <property type="molecule type" value="Genomic_DNA"/>
</dbReference>
<evidence type="ECO:0000313" key="2">
    <source>
        <dbReference type="EMBL" id="GIG33008.1"/>
    </source>
</evidence>
<sequence length="85" mass="9560">MSDRYGPEHRAVRAAWAPAVERGEVTCARCGHPIAPAAAWDLGHVDGGRPDEYQGPEHRRCNRGAGARTANRRRRRHPLPLSERW</sequence>
<evidence type="ECO:0008006" key="4">
    <source>
        <dbReference type="Google" id="ProtNLM"/>
    </source>
</evidence>
<dbReference type="Proteomes" id="UP000618382">
    <property type="component" value="Unassembled WGS sequence"/>
</dbReference>
<organism evidence="2 3">
    <name type="scientific">Cellulomonas oligotrophica</name>
    <dbReference type="NCBI Taxonomy" id="931536"/>
    <lineage>
        <taxon>Bacteria</taxon>
        <taxon>Bacillati</taxon>
        <taxon>Actinomycetota</taxon>
        <taxon>Actinomycetes</taxon>
        <taxon>Micrococcales</taxon>
        <taxon>Cellulomonadaceae</taxon>
        <taxon>Cellulomonas</taxon>
    </lineage>
</organism>
<keyword evidence="3" id="KW-1185">Reference proteome</keyword>
<evidence type="ECO:0000256" key="1">
    <source>
        <dbReference type="SAM" id="MobiDB-lite"/>
    </source>
</evidence>
<proteinExistence type="predicted"/>